<feature type="domain" description="BioF2-like acetyltransferase" evidence="1">
    <location>
        <begin position="150"/>
        <end position="258"/>
    </location>
</feature>
<organism evidence="2 3">
    <name type="scientific">Nibrella saemangeumensis</name>
    <dbReference type="NCBI Taxonomy" id="1084526"/>
    <lineage>
        <taxon>Bacteria</taxon>
        <taxon>Pseudomonadati</taxon>
        <taxon>Bacteroidota</taxon>
        <taxon>Cytophagia</taxon>
        <taxon>Cytophagales</taxon>
        <taxon>Spirosomataceae</taxon>
        <taxon>Nibrella</taxon>
    </lineage>
</organism>
<dbReference type="Pfam" id="PF13480">
    <property type="entry name" value="Acetyltransf_6"/>
    <property type="match status" value="1"/>
</dbReference>
<accession>A0ABP8N162</accession>
<evidence type="ECO:0000259" key="1">
    <source>
        <dbReference type="Pfam" id="PF13480"/>
    </source>
</evidence>
<reference evidence="3" key="1">
    <citation type="journal article" date="2019" name="Int. J. Syst. Evol. Microbiol.">
        <title>The Global Catalogue of Microorganisms (GCM) 10K type strain sequencing project: providing services to taxonomists for standard genome sequencing and annotation.</title>
        <authorList>
            <consortium name="The Broad Institute Genomics Platform"/>
            <consortium name="The Broad Institute Genome Sequencing Center for Infectious Disease"/>
            <person name="Wu L."/>
            <person name="Ma J."/>
        </authorList>
    </citation>
    <scope>NUCLEOTIDE SEQUENCE [LARGE SCALE GENOMIC DNA]</scope>
    <source>
        <strain evidence="3">JCM 17927</strain>
    </source>
</reference>
<dbReference type="RefSeq" id="WP_345244668.1">
    <property type="nucleotide sequence ID" value="NZ_BAABHD010000029.1"/>
</dbReference>
<dbReference type="Gene3D" id="3.40.630.30">
    <property type="match status" value="1"/>
</dbReference>
<evidence type="ECO:0000313" key="3">
    <source>
        <dbReference type="Proteomes" id="UP001501175"/>
    </source>
</evidence>
<evidence type="ECO:0000313" key="2">
    <source>
        <dbReference type="EMBL" id="GAA4458129.1"/>
    </source>
</evidence>
<protein>
    <recommendedName>
        <fullName evidence="1">BioF2-like acetyltransferase domain-containing protein</fullName>
    </recommendedName>
</protein>
<dbReference type="Proteomes" id="UP001501175">
    <property type="component" value="Unassembled WGS sequence"/>
</dbReference>
<gene>
    <name evidence="2" type="ORF">GCM10023189_29930</name>
</gene>
<keyword evidence="3" id="KW-1185">Reference proteome</keyword>
<dbReference type="InterPro" id="IPR016181">
    <property type="entry name" value="Acyl_CoA_acyltransferase"/>
</dbReference>
<sequence length="314" mass="36180">MSPQLLSRAQINDVAWNQCVKRSPQRVMYGYTWYLDCVAWRWAGLVIPGKAGAYQAVMPVPLRRKFGRWVVHQPLFCQFLGVFAQGDAPDVLPFYEAMQQHFRYCSVYATPQHPPDLPGLQIYPYYTHVLDLSPGYDVIRQGYSRDRQLNLRRAEAAHWTVTEEENIEPLLQLFRCNHADSIPGTVANWAYDQLRTLYAALHKRGLITLRYTRRAGSIEAGALFVQEGNRIVYLFNAATESGRRGNARTLLIDQLLQEKAGQPLLFDFESPEKPSIAGFYQSFGAVAQPYWTVRYSRLSPLEKGIQQFIRRWRS</sequence>
<comment type="caution">
    <text evidence="2">The sequence shown here is derived from an EMBL/GenBank/DDBJ whole genome shotgun (WGS) entry which is preliminary data.</text>
</comment>
<name>A0ABP8N162_9BACT</name>
<proteinExistence type="predicted"/>
<dbReference type="InterPro" id="IPR038740">
    <property type="entry name" value="BioF2-like_GNAT_dom"/>
</dbReference>
<dbReference type="SUPFAM" id="SSF55729">
    <property type="entry name" value="Acyl-CoA N-acyltransferases (Nat)"/>
    <property type="match status" value="1"/>
</dbReference>
<dbReference type="EMBL" id="BAABHD010000029">
    <property type="protein sequence ID" value="GAA4458129.1"/>
    <property type="molecule type" value="Genomic_DNA"/>
</dbReference>